<sequence>MISNPAAESQCNRPMACRRESSLKKNENRVHLGRNYMPGHNAVICGRGKACASSPGNKKLRTYIGSFAKSYESAANKEQKSTIVSTIISLIEEPEGGAFVKFEESTWWKVDEAYAREKIGNLFRDVLHTKYRSSSKAKQARKKTAVSGFNDEIQSIVTKLSMDQSYSSSCSSSVKAMCPTNNSKSHCHWNMNFGSNHGRFVPSWIGFPSIPSMFFSMGNGCNNAIPPMSHPSLERRNMLFNYCNEALKITCNDPVHMSQPGLHQTPRNISMFCNSRFIQTASEMAASNVTMFPSTASFKSVVPLATSDMSSRSFKAYKVSPKVSEESDGKEMHGDNDDEVSIATFAGDDDIFHDFLVENMEELSRVF</sequence>
<dbReference type="Proteomes" id="UP000693970">
    <property type="component" value="Unassembled WGS sequence"/>
</dbReference>
<name>A0A9K3LNN9_9STRA</name>
<accession>A0A9K3LNN9</accession>
<feature type="domain" description="DUF6824" evidence="2">
    <location>
        <begin position="43"/>
        <end position="125"/>
    </location>
</feature>
<protein>
    <recommendedName>
        <fullName evidence="2">DUF6824 domain-containing protein</fullName>
    </recommendedName>
</protein>
<reference evidence="3" key="1">
    <citation type="journal article" date="2021" name="Sci. Rep.">
        <title>Diploid genomic architecture of Nitzschia inconspicua, an elite biomass production diatom.</title>
        <authorList>
            <person name="Oliver A."/>
            <person name="Podell S."/>
            <person name="Pinowska A."/>
            <person name="Traller J.C."/>
            <person name="Smith S.R."/>
            <person name="McClure R."/>
            <person name="Beliaev A."/>
            <person name="Bohutskyi P."/>
            <person name="Hill E.A."/>
            <person name="Rabines A."/>
            <person name="Zheng H."/>
            <person name="Allen L.Z."/>
            <person name="Kuo A."/>
            <person name="Grigoriev I.V."/>
            <person name="Allen A.E."/>
            <person name="Hazlebeck D."/>
            <person name="Allen E.E."/>
        </authorList>
    </citation>
    <scope>NUCLEOTIDE SEQUENCE</scope>
    <source>
        <strain evidence="3">Hildebrandi</strain>
    </source>
</reference>
<dbReference type="OrthoDB" id="49453at2759"/>
<dbReference type="Pfam" id="PF20710">
    <property type="entry name" value="DUF6824"/>
    <property type="match status" value="1"/>
</dbReference>
<evidence type="ECO:0000256" key="1">
    <source>
        <dbReference type="SAM" id="MobiDB-lite"/>
    </source>
</evidence>
<gene>
    <name evidence="3" type="ORF">IV203_028465</name>
</gene>
<evidence type="ECO:0000313" key="4">
    <source>
        <dbReference type="Proteomes" id="UP000693970"/>
    </source>
</evidence>
<dbReference type="InterPro" id="IPR049227">
    <property type="entry name" value="DUF6824"/>
</dbReference>
<keyword evidence="4" id="KW-1185">Reference proteome</keyword>
<dbReference type="AlphaFoldDB" id="A0A9K3LNN9"/>
<evidence type="ECO:0000259" key="2">
    <source>
        <dbReference type="Pfam" id="PF20710"/>
    </source>
</evidence>
<evidence type="ECO:0000313" key="3">
    <source>
        <dbReference type="EMBL" id="KAG7365795.1"/>
    </source>
</evidence>
<feature type="region of interest" description="Disordered" evidence="1">
    <location>
        <begin position="1"/>
        <end position="20"/>
    </location>
</feature>
<feature type="compositionally biased region" description="Polar residues" evidence="1">
    <location>
        <begin position="1"/>
        <end position="12"/>
    </location>
</feature>
<proteinExistence type="predicted"/>
<reference evidence="3" key="2">
    <citation type="submission" date="2021-04" db="EMBL/GenBank/DDBJ databases">
        <authorList>
            <person name="Podell S."/>
        </authorList>
    </citation>
    <scope>NUCLEOTIDE SEQUENCE</scope>
    <source>
        <strain evidence="3">Hildebrandi</strain>
    </source>
</reference>
<comment type="caution">
    <text evidence="3">The sequence shown here is derived from an EMBL/GenBank/DDBJ whole genome shotgun (WGS) entry which is preliminary data.</text>
</comment>
<dbReference type="EMBL" id="JAGRRH010000007">
    <property type="protein sequence ID" value="KAG7365795.1"/>
    <property type="molecule type" value="Genomic_DNA"/>
</dbReference>
<organism evidence="3 4">
    <name type="scientific">Nitzschia inconspicua</name>
    <dbReference type="NCBI Taxonomy" id="303405"/>
    <lineage>
        <taxon>Eukaryota</taxon>
        <taxon>Sar</taxon>
        <taxon>Stramenopiles</taxon>
        <taxon>Ochrophyta</taxon>
        <taxon>Bacillariophyta</taxon>
        <taxon>Bacillariophyceae</taxon>
        <taxon>Bacillariophycidae</taxon>
        <taxon>Bacillariales</taxon>
        <taxon>Bacillariaceae</taxon>
        <taxon>Nitzschia</taxon>
    </lineage>
</organism>